<dbReference type="OrthoDB" id="3204157at2759"/>
<evidence type="ECO:0008006" key="4">
    <source>
        <dbReference type="Google" id="ProtNLM"/>
    </source>
</evidence>
<gene>
    <name evidence="2" type="ORF">OH76DRAFT_1407366</name>
</gene>
<evidence type="ECO:0000313" key="2">
    <source>
        <dbReference type="EMBL" id="RDX46017.1"/>
    </source>
</evidence>
<name>A0A371D0F4_9APHY</name>
<dbReference type="SUPFAM" id="SSF54695">
    <property type="entry name" value="POZ domain"/>
    <property type="match status" value="1"/>
</dbReference>
<proteinExistence type="predicted"/>
<dbReference type="InterPro" id="IPR011333">
    <property type="entry name" value="SKP1/BTB/POZ_sf"/>
</dbReference>
<evidence type="ECO:0000256" key="1">
    <source>
        <dbReference type="SAM" id="MobiDB-lite"/>
    </source>
</evidence>
<accession>A0A371D0F4</accession>
<dbReference type="AlphaFoldDB" id="A0A371D0F4"/>
<dbReference type="Proteomes" id="UP000256964">
    <property type="component" value="Unassembled WGS sequence"/>
</dbReference>
<protein>
    <recommendedName>
        <fullName evidence="4">BTB domain-containing protein</fullName>
    </recommendedName>
</protein>
<dbReference type="EMBL" id="KZ857431">
    <property type="protein sequence ID" value="RDX46017.1"/>
    <property type="molecule type" value="Genomic_DNA"/>
</dbReference>
<sequence length="337" mass="37986">MPEPSRKRPRTSDEDVPPVVQLPSGATKKDDEFWFDDGNLIIVAQDVEFRIYKGPLVKHSPVFRDMLTLPQPADASDLSCAVVHISEHPISFKHLLREFMTGNACRLPDDKPAFEAVSAIVRLGHKYELDSIVKKGLTCLEDIYPNEFRRWTRSLRVSGEIFAAVSQPSPRCISVVNIARLTDTPSLLRPALVECCELDPKELMAGYRREDGVVEQLSADDLARVLLARAELIRLDALAALRIFQGVSTRCKDPAGCARTFRDALWNLTKPGAKTTFGPMGRRRWSEYVGGLRDDYVFCTVCRHGIYSQESEERQNIWELLPSILDIPEMPTLGLFD</sequence>
<dbReference type="Gene3D" id="3.30.710.10">
    <property type="entry name" value="Potassium Channel Kv1.1, Chain A"/>
    <property type="match status" value="1"/>
</dbReference>
<keyword evidence="3" id="KW-1185">Reference proteome</keyword>
<dbReference type="CDD" id="cd18186">
    <property type="entry name" value="BTB_POZ_ZBTB_KLHL-like"/>
    <property type="match status" value="1"/>
</dbReference>
<reference evidence="2 3" key="1">
    <citation type="journal article" date="2018" name="Biotechnol. Biofuels">
        <title>Integrative visual omics of the white-rot fungus Polyporus brumalis exposes the biotechnological potential of its oxidative enzymes for delignifying raw plant biomass.</title>
        <authorList>
            <person name="Miyauchi S."/>
            <person name="Rancon A."/>
            <person name="Drula E."/>
            <person name="Hage H."/>
            <person name="Chaduli D."/>
            <person name="Favel A."/>
            <person name="Grisel S."/>
            <person name="Henrissat B."/>
            <person name="Herpoel-Gimbert I."/>
            <person name="Ruiz-Duenas F.J."/>
            <person name="Chevret D."/>
            <person name="Hainaut M."/>
            <person name="Lin J."/>
            <person name="Wang M."/>
            <person name="Pangilinan J."/>
            <person name="Lipzen A."/>
            <person name="Lesage-Meessen L."/>
            <person name="Navarro D."/>
            <person name="Riley R."/>
            <person name="Grigoriev I.V."/>
            <person name="Zhou S."/>
            <person name="Raouche S."/>
            <person name="Rosso M.N."/>
        </authorList>
    </citation>
    <scope>NUCLEOTIDE SEQUENCE [LARGE SCALE GENOMIC DNA]</scope>
    <source>
        <strain evidence="2 3">BRFM 1820</strain>
    </source>
</reference>
<evidence type="ECO:0000313" key="3">
    <source>
        <dbReference type="Proteomes" id="UP000256964"/>
    </source>
</evidence>
<feature type="region of interest" description="Disordered" evidence="1">
    <location>
        <begin position="1"/>
        <end position="25"/>
    </location>
</feature>
<feature type="compositionally biased region" description="Basic and acidic residues" evidence="1">
    <location>
        <begin position="1"/>
        <end position="13"/>
    </location>
</feature>
<organism evidence="2 3">
    <name type="scientific">Lentinus brumalis</name>
    <dbReference type="NCBI Taxonomy" id="2498619"/>
    <lineage>
        <taxon>Eukaryota</taxon>
        <taxon>Fungi</taxon>
        <taxon>Dikarya</taxon>
        <taxon>Basidiomycota</taxon>
        <taxon>Agaricomycotina</taxon>
        <taxon>Agaricomycetes</taxon>
        <taxon>Polyporales</taxon>
        <taxon>Polyporaceae</taxon>
        <taxon>Lentinus</taxon>
    </lineage>
</organism>